<dbReference type="CDD" id="cd00198">
    <property type="entry name" value="vWFA"/>
    <property type="match status" value="1"/>
</dbReference>
<organism evidence="2">
    <name type="scientific">marine sediment metagenome</name>
    <dbReference type="NCBI Taxonomy" id="412755"/>
    <lineage>
        <taxon>unclassified sequences</taxon>
        <taxon>metagenomes</taxon>
        <taxon>ecological metagenomes</taxon>
    </lineage>
</organism>
<name>A0A0F9Y908_9ZZZZ</name>
<dbReference type="Pfam" id="PF10138">
    <property type="entry name" value="vWA-TerF-like"/>
    <property type="match status" value="1"/>
</dbReference>
<dbReference type="Pfam" id="PF02342">
    <property type="entry name" value="TerD"/>
    <property type="match status" value="1"/>
</dbReference>
<proteinExistence type="predicted"/>
<reference evidence="2" key="1">
    <citation type="journal article" date="2015" name="Nature">
        <title>Complex archaea that bridge the gap between prokaryotes and eukaryotes.</title>
        <authorList>
            <person name="Spang A."/>
            <person name="Saw J.H."/>
            <person name="Jorgensen S.L."/>
            <person name="Zaremba-Niedzwiedzka K."/>
            <person name="Martijn J."/>
            <person name="Lind A.E."/>
            <person name="van Eijk R."/>
            <person name="Schleper C."/>
            <person name="Guy L."/>
            <person name="Ettema T.J."/>
        </authorList>
    </citation>
    <scope>NUCLEOTIDE SEQUENCE</scope>
</reference>
<comment type="caution">
    <text evidence="2">The sequence shown here is derived from an EMBL/GenBank/DDBJ whole genome shotgun (WGS) entry which is preliminary data.</text>
</comment>
<gene>
    <name evidence="2" type="ORF">LCGC14_0043700</name>
</gene>
<dbReference type="CDD" id="cd06974">
    <property type="entry name" value="TerD_like"/>
    <property type="match status" value="1"/>
</dbReference>
<dbReference type="InterPro" id="IPR003325">
    <property type="entry name" value="TerD"/>
</dbReference>
<dbReference type="SMART" id="SM00327">
    <property type="entry name" value="VWA"/>
    <property type="match status" value="1"/>
</dbReference>
<dbReference type="InterPro" id="IPR051324">
    <property type="entry name" value="Stress/Tellurium_Resist"/>
</dbReference>
<dbReference type="InterPro" id="IPR019303">
    <property type="entry name" value="vWA_TerF_C"/>
</dbReference>
<evidence type="ECO:0000259" key="1">
    <source>
        <dbReference type="PROSITE" id="PS50234"/>
    </source>
</evidence>
<dbReference type="Gene3D" id="3.40.50.410">
    <property type="entry name" value="von Willebrand factor, type A domain"/>
    <property type="match status" value="1"/>
</dbReference>
<dbReference type="PANTHER" id="PTHR32097">
    <property type="entry name" value="CAMP-BINDING PROTEIN 1-RELATED"/>
    <property type="match status" value="1"/>
</dbReference>
<dbReference type="PROSITE" id="PS50234">
    <property type="entry name" value="VWFA"/>
    <property type="match status" value="1"/>
</dbReference>
<dbReference type="PANTHER" id="PTHR32097:SF3">
    <property type="entry name" value="TELLURITE RESISTANCE PROTEIN"/>
    <property type="match status" value="1"/>
</dbReference>
<dbReference type="Gene3D" id="2.60.60.30">
    <property type="entry name" value="sav2460 like domains"/>
    <property type="match status" value="1"/>
</dbReference>
<dbReference type="InterPro" id="IPR036465">
    <property type="entry name" value="vWFA_dom_sf"/>
</dbReference>
<feature type="domain" description="VWFA" evidence="1">
    <location>
        <begin position="216"/>
        <end position="399"/>
    </location>
</feature>
<dbReference type="EMBL" id="LAZR01000009">
    <property type="protein sequence ID" value="KKO08432.1"/>
    <property type="molecule type" value="Genomic_DNA"/>
</dbReference>
<sequence>MTSLTPGTNLPLTARSPLLTVSQLAGANADISAFVLYAGGKVRGDDDMCFFNQTSVAGGAVTTTRGSDTDTSFALLLDQLAADVEKIAITATLDARSFDGVGDLEITCENGPSMTVPTSGRSEKALILAEVYRRGDDWKIRNVSQGFHGGLAALATHFGVEVTNDGQAAEPVPQKRTVDLAKRITKLEKEAPALVSLVKSVGVNLEKRGSPVPAAKVCLCLDISGSMTRLFSSGKIDKLVERALALGLTFDDDGEIDVFLFGKDTHEYGTVNGTNYQGFSARALKDHPLEGGTRYGKAMGAIRQFYAPDFKDGLPVFVFFVTDGSTDDKPLTLKHLKESADEPIFWKYMGLIQEGFFSSNRTSFLQDLDDLPGRTVDNADFFNVADPSAPAPDEFYDEVIDEFPEWLAAARDAGILN</sequence>
<accession>A0A0F9Y908</accession>
<dbReference type="InterPro" id="IPR002035">
    <property type="entry name" value="VWF_A"/>
</dbReference>
<dbReference type="SUPFAM" id="SSF53300">
    <property type="entry name" value="vWA-like"/>
    <property type="match status" value="1"/>
</dbReference>
<dbReference type="AlphaFoldDB" id="A0A0F9Y908"/>
<evidence type="ECO:0000313" key="2">
    <source>
        <dbReference type="EMBL" id="KKO08432.1"/>
    </source>
</evidence>
<protein>
    <recommendedName>
        <fullName evidence="1">VWFA domain-containing protein</fullName>
    </recommendedName>
</protein>